<evidence type="ECO:0000256" key="10">
    <source>
        <dbReference type="ARBA" id="ARBA00049360"/>
    </source>
</evidence>
<dbReference type="Gene3D" id="3.40.50.300">
    <property type="entry name" value="P-loop containing nucleotide triphosphate hydrolases"/>
    <property type="match status" value="3"/>
</dbReference>
<evidence type="ECO:0000256" key="4">
    <source>
        <dbReference type="ARBA" id="ARBA00022670"/>
    </source>
</evidence>
<dbReference type="PROSITE" id="PS00138">
    <property type="entry name" value="SUBTILASE_SER"/>
    <property type="match status" value="1"/>
</dbReference>
<dbReference type="Gene3D" id="3.30.70.80">
    <property type="entry name" value="Peptidase S8 propeptide/proteinase inhibitor I9"/>
    <property type="match status" value="1"/>
</dbReference>
<dbReference type="SUPFAM" id="SSF52540">
    <property type="entry name" value="P-loop containing nucleoside triphosphate hydrolases"/>
    <property type="match status" value="3"/>
</dbReference>
<keyword evidence="13" id="KW-0472">Membrane</keyword>
<evidence type="ECO:0000256" key="5">
    <source>
        <dbReference type="ARBA" id="ARBA00022801"/>
    </source>
</evidence>
<dbReference type="InterPro" id="IPR037045">
    <property type="entry name" value="S8pro/Inhibitor_I9_sf"/>
</dbReference>
<dbReference type="SMART" id="SM00382">
    <property type="entry name" value="AAA"/>
    <property type="match status" value="3"/>
</dbReference>
<dbReference type="InterPro" id="IPR000209">
    <property type="entry name" value="Peptidase_S8/S53_dom"/>
</dbReference>
<evidence type="ECO:0000313" key="16">
    <source>
        <dbReference type="Proteomes" id="UP000824890"/>
    </source>
</evidence>
<dbReference type="InterPro" id="IPR050747">
    <property type="entry name" value="Mitochondrial_chaperone_BCS1"/>
</dbReference>
<evidence type="ECO:0000256" key="1">
    <source>
        <dbReference type="ARBA" id="ARBA00001946"/>
    </source>
</evidence>
<dbReference type="Proteomes" id="UP000824890">
    <property type="component" value="Unassembled WGS sequence"/>
</dbReference>
<dbReference type="Pfam" id="PF22932">
    <property type="entry name" value="Ubiq_DUF_assoc"/>
    <property type="match status" value="1"/>
</dbReference>
<evidence type="ECO:0000259" key="14">
    <source>
        <dbReference type="SMART" id="SM00382"/>
    </source>
</evidence>
<dbReference type="Gene3D" id="3.40.50.200">
    <property type="entry name" value="Peptidase S8/S53 domain"/>
    <property type="match status" value="1"/>
</dbReference>
<feature type="compositionally biased region" description="Basic and acidic residues" evidence="12">
    <location>
        <begin position="974"/>
        <end position="994"/>
    </location>
</feature>
<dbReference type="InterPro" id="IPR025753">
    <property type="entry name" value="AAA_N_dom"/>
</dbReference>
<feature type="active site" description="Charge relay system" evidence="11">
    <location>
        <position position="1097"/>
    </location>
</feature>
<dbReference type="InterPro" id="IPR008999">
    <property type="entry name" value="Actin-crosslinking"/>
</dbReference>
<keyword evidence="7" id="KW-0067">ATP-binding</keyword>
<feature type="transmembrane region" description="Helical" evidence="13">
    <location>
        <begin position="6"/>
        <end position="25"/>
    </location>
</feature>
<dbReference type="EMBL" id="JAGKQM010000009">
    <property type="protein sequence ID" value="KAH0908451.1"/>
    <property type="molecule type" value="Genomic_DNA"/>
</dbReference>
<dbReference type="PROSITE" id="PS51892">
    <property type="entry name" value="SUBTILASE"/>
    <property type="match status" value="1"/>
</dbReference>
<dbReference type="Pfam" id="PF05922">
    <property type="entry name" value="Inhibitor_I9"/>
    <property type="match status" value="1"/>
</dbReference>
<dbReference type="InterPro" id="IPR027417">
    <property type="entry name" value="P-loop_NTPase"/>
</dbReference>
<feature type="domain" description="AAA+ ATPase" evidence="14">
    <location>
        <begin position="738"/>
        <end position="894"/>
    </location>
</feature>
<protein>
    <recommendedName>
        <fullName evidence="14">AAA+ ATPase domain-containing protein</fullName>
    </recommendedName>
</protein>
<keyword evidence="16" id="KW-1185">Reference proteome</keyword>
<dbReference type="Gene3D" id="6.10.280.40">
    <property type="match status" value="2"/>
</dbReference>
<dbReference type="Gene3D" id="3.50.30.30">
    <property type="match status" value="1"/>
</dbReference>
<dbReference type="SUPFAM" id="SSF52743">
    <property type="entry name" value="Subtilisin-like"/>
    <property type="match status" value="1"/>
</dbReference>
<reference evidence="15 16" key="1">
    <citation type="submission" date="2021-05" db="EMBL/GenBank/DDBJ databases">
        <title>Genome Assembly of Synthetic Allotetraploid Brassica napus Reveals Homoeologous Exchanges between Subgenomes.</title>
        <authorList>
            <person name="Davis J.T."/>
        </authorList>
    </citation>
    <scope>NUCLEOTIDE SEQUENCE [LARGE SCALE GENOMIC DNA]</scope>
    <source>
        <strain evidence="16">cv. Da-Ae</strain>
        <tissue evidence="15">Seedling</tissue>
    </source>
</reference>
<dbReference type="Pfam" id="PF14363">
    <property type="entry name" value="AAA_assoc"/>
    <property type="match status" value="3"/>
</dbReference>
<dbReference type="Pfam" id="PF25568">
    <property type="entry name" value="AAA_lid_At3g28540"/>
    <property type="match status" value="3"/>
</dbReference>
<feature type="compositionally biased region" description="Basic and acidic residues" evidence="12">
    <location>
        <begin position="950"/>
        <end position="963"/>
    </location>
</feature>
<dbReference type="PROSITE" id="PS00674">
    <property type="entry name" value="AAA"/>
    <property type="match status" value="2"/>
</dbReference>
<evidence type="ECO:0000256" key="7">
    <source>
        <dbReference type="ARBA" id="ARBA00022840"/>
    </source>
</evidence>
<keyword evidence="8" id="KW-0460">Magnesium</keyword>
<dbReference type="InterPro" id="IPR023828">
    <property type="entry name" value="Peptidase_S8_Ser-AS"/>
</dbReference>
<evidence type="ECO:0000256" key="2">
    <source>
        <dbReference type="ARBA" id="ARBA00007448"/>
    </source>
</evidence>
<keyword evidence="13" id="KW-0812">Transmembrane</keyword>
<dbReference type="CDD" id="cd02120">
    <property type="entry name" value="PA_subtilisin_like"/>
    <property type="match status" value="1"/>
</dbReference>
<feature type="region of interest" description="Disordered" evidence="12">
    <location>
        <begin position="2343"/>
        <end position="2366"/>
    </location>
</feature>
<feature type="domain" description="AAA+ ATPase" evidence="14">
    <location>
        <begin position="1937"/>
        <end position="2073"/>
    </location>
</feature>
<evidence type="ECO:0000256" key="8">
    <source>
        <dbReference type="ARBA" id="ARBA00022842"/>
    </source>
</evidence>
<dbReference type="CDD" id="cd04852">
    <property type="entry name" value="Peptidases_S8_3"/>
    <property type="match status" value="1"/>
</dbReference>
<gene>
    <name evidence="15" type="ORF">HID58_031772</name>
</gene>
<dbReference type="InterPro" id="IPR036852">
    <property type="entry name" value="Peptidase_S8/S53_dom_sf"/>
</dbReference>
<evidence type="ECO:0000256" key="6">
    <source>
        <dbReference type="ARBA" id="ARBA00022825"/>
    </source>
</evidence>
<feature type="region of interest" description="Disordered" evidence="12">
    <location>
        <begin position="466"/>
        <end position="518"/>
    </location>
</feature>
<name>A0ABQ8BW86_BRANA</name>
<keyword evidence="6 11" id="KW-0720">Serine protease</keyword>
<evidence type="ECO:0000313" key="15">
    <source>
        <dbReference type="EMBL" id="KAH0908451.1"/>
    </source>
</evidence>
<dbReference type="Pfam" id="PF17766">
    <property type="entry name" value="fn3_6"/>
    <property type="match status" value="1"/>
</dbReference>
<comment type="similarity">
    <text evidence="3 11">Belongs to the peptidase S8 family.</text>
</comment>
<dbReference type="InterPro" id="IPR003137">
    <property type="entry name" value="PA_domain"/>
</dbReference>
<comment type="cofactor">
    <cofactor evidence="1">
        <name>Mg(2+)</name>
        <dbReference type="ChEBI" id="CHEBI:18420"/>
    </cofactor>
</comment>
<dbReference type="InterPro" id="IPR007679">
    <property type="entry name" value="DUF569"/>
</dbReference>
<comment type="similarity">
    <text evidence="2">Belongs to the AAA ATPase family. BCS1 subfamily.</text>
</comment>
<keyword evidence="9" id="KW-0325">Glycoprotein</keyword>
<accession>A0ABQ8BW86</accession>
<dbReference type="InterPro" id="IPR015500">
    <property type="entry name" value="Peptidase_S8_subtilisin-rel"/>
</dbReference>
<feature type="active site" description="Charge relay system" evidence="11">
    <location>
        <position position="1157"/>
    </location>
</feature>
<sequence length="2502" mass="282869">MFETGAIWGITGTTVTSFMFIWAMYSQYVPRHLRVTVEKYGYKMVGWVSFYVHIKFTEYTEEGLKRSENYDAIRNYLSTNSAARAQRLKANESKNSKSLVLSMDDHEEVEDEFNGVKVKWYSNVKVTQTQSNYGRTSSDERRFFTLTFHRRHRGMIIETYLNHVIDEGKAIGLRNRERKLYTNNSSSEWYPWRSGKWSNVPFHHPATFETLAMDPEKKERIKKDLIKFSKGKDYYKKVGKPWKRGYLLFGPPGTGKSTMISAIANFLDYDVYDLELTTVKDNSELKKLLLDTKGKSIIVIEDIDCSLDLTGQRKSKKEEDEEDDAEKKKEADKKEKKEAEKLSKVTLSGLLNSIDGLWSACSDEKIIIFTTNFVDKLDPALIRRGRMDNHIEMSYCKFEAFKVLAKNYLEIESHELYGEIERLLEETDVSPADVAETLMPKSDEEDADACIKRLVKTVEEEKEKAKKLAEEEEKSKAEKEEKRKKKKAEEEEKKKKTEEEEKKKKEKKVEGSEENGSVSVENGSALATLMFVYTIFKQWFPHVGDHFEPFFQRLFSRFYPYIQITFHEYSGERFQRSEVYLGIQSYLSKDSSSRAKKLKANTTKGSKSLVLSMDDKEEITDEFENVTVWWQSKKEGNIRQSFSFYPAADEKRYYMLRFHRRDREEGKTIELKNRERKLYSNTPGQNHGNQTKWSHVTFEHPATFDTLAMEEKKKEEIKSDLVKFSKSKDYYKKIGKAWKRGYLLFGPPGTGKSTMIAAMANFLEYDVYDLELTTVMDNTQLRRLLIETSTKSIIVIEDIDCSLNLTGQRKNKKEEEDEDGDDKEAIEKKMMKNEGDKKESKVTLSGLLNFIDGLWSACGGERIIVFTTNFVDKLDPALIRKGRMDKHIEMSYCGFEAFKVLAKNYLDVVEEIKMTPADVGENLLPKSEGEEGETCLRRLIEALKEEKEEAKRRVEEEVKQKKEEEEEKKRRKEKKAEKEAKEEEEKKKKKKIEENGDMPSSFDQHSLWYESSLRSVSESAELLYTYNSAIHGFSTRLTPEEADSLMTHPGVISVLPEKRYELDTTRTPHFLGLDVHNAGLFPETTGASSDIVVGVFDSGVWPESKSFDDEGYGPIPPTWKGGCETGTNFTASLCNRKLVGARFFARESRSPRDDTGHGTHTSSTAAGSVVEGASLLGFANGTARGVASRARVAIYKVCWRYGGCLSSDILAGMDKAIEDNVDVMSISISEIAVDYYGDIMAIGAFAAMERGIFVSCSAGNRGPSSYSVRNVAPWITTVGAGTIDRDFPALVILGNGQNYTGASLFKGDALPPKLLSFVYAGNASNNDTGYLCYPETLIPEKVKGKIVMCEDGGNSRVHKGEVVKAAGGLGMILANTEDDGEELQGVAYLIPAATVGQKAGDAIRNYVLTDPNPTATIVIQGTVVNVQPSPVLAAFSSRGPNPVTPNILKPDLIAPGVNILAGWTGVASPTRLDSDTRRVEFNILSGTSMSCPHVSGLAALLKSVHPQWSPAAIRSALMTTAYKSYKDGKQIIDIATVTPSTPLGHGAGHVSPTTATNPGLIYDLTAVDYLDFLCAMDYTASDIEIVSRRNYTCDPSKTYSVADLNYPSFAVYVDVAREYKYTRTVTSVGGAGTYSVKVTSETRAVKILVEPAVLNFKEVNEKKSYAVTFTVDLSKPSGSNRFGSIEWSDGKHVVSSPVAMMMMGNTFGSGMASVFFLWAAVQQFFPNHLKIAIKECLISSIQQFTFVQRLSDRFITFFSPYVEIKISQYDGYQYNHAFASIETYLGEKATDKAKHLRASQVKESKDLVLKRDDTRTRDEYKEVNVWWEIETDSEGYRTYKLTFHRRSRDIVTDSYMKHIFEEGKLIDAKNKKMKLYTNNPSSSWGPNKTALWRCIDFEHPASFNTLAMDSKKKEEILNDLVAFSNGKEYYKKIGKAWKRGYLLHGPPGTGKSTMIAAMANLLNYSIYDVELTAIKDNSELRKLLIGTASKSIIVIEDIDCSLDLTDKEKDKEVKEDNKSFVTLSGLLNFIDGIWSACGQERIIVFTTNHMAKLDPALIRRGRMDMHIELSYCTFEAFKILAKNYLDLDTHPMYTKIESLLKETKIAPADVAENLMKKKSEIDADGSLNDLIDALEGKNTQKATVDESSEKHDRSRGSIHFFRKIMEIFKKAETVRLRSYHDKYLLADDDEDSVNQDRDGRCMNARWKVEILEEANVIRLKSCFGKYLTASNMPLYLGMTGKKVTQTLPRRLDSSTEWEPVREGVQVRLKTRYGQYLRANGGLPPWRNSVTHDVPHRSTTQDWVLWDIDILEIRKKKPPQPILPPPPPPPEVLMATIDDHAEHNSPKEFSLKSPRFSKTEVEDRVSSPGKADGRLIYYRVGDEDGNVDEGAKEELFCFKGLGLEELKQKLEEETGLSDVSICSKNPLNGKLYPLRLHLPPNNSKMHVVLIPSSSKATVKKERRVPGQTSAPERRLDTHSYQAPWNVVDVSVVDQSLVVRFMDN</sequence>
<feature type="compositionally biased region" description="Basic and acidic residues" evidence="12">
    <location>
        <begin position="466"/>
        <end position="511"/>
    </location>
</feature>
<keyword evidence="7" id="KW-0547">Nucleotide-binding</keyword>
<dbReference type="InterPro" id="IPR003960">
    <property type="entry name" value="ATPase_AAA_CS"/>
</dbReference>
<dbReference type="PANTHER" id="PTHR23070">
    <property type="entry name" value="BCS1 AAA-TYPE ATPASE"/>
    <property type="match status" value="1"/>
</dbReference>
<dbReference type="InterPro" id="IPR034197">
    <property type="entry name" value="Peptidases_S8_3"/>
</dbReference>
<proteinExistence type="inferred from homology"/>
<evidence type="ECO:0000256" key="13">
    <source>
        <dbReference type="SAM" id="Phobius"/>
    </source>
</evidence>
<feature type="active site" description="Charge relay system" evidence="11">
    <location>
        <position position="1488"/>
    </location>
</feature>
<comment type="catalytic activity">
    <reaction evidence="10">
        <text>ATP + H2O = ADP + phosphate + H(+)</text>
        <dbReference type="Rhea" id="RHEA:13065"/>
        <dbReference type="ChEBI" id="CHEBI:15377"/>
        <dbReference type="ChEBI" id="CHEBI:15378"/>
        <dbReference type="ChEBI" id="CHEBI:30616"/>
        <dbReference type="ChEBI" id="CHEBI:43474"/>
        <dbReference type="ChEBI" id="CHEBI:456216"/>
    </reaction>
</comment>
<keyword evidence="13" id="KW-1133">Transmembrane helix</keyword>
<dbReference type="SUPFAM" id="SSF50405">
    <property type="entry name" value="Actin-crosslinking proteins"/>
    <property type="match status" value="1"/>
</dbReference>
<dbReference type="InterPro" id="IPR003959">
    <property type="entry name" value="ATPase_AAA_core"/>
</dbReference>
<dbReference type="Pfam" id="PF00004">
    <property type="entry name" value="AAA"/>
    <property type="match status" value="3"/>
</dbReference>
<dbReference type="Pfam" id="PF04601">
    <property type="entry name" value="DUF569"/>
    <property type="match status" value="1"/>
</dbReference>
<feature type="region of interest" description="Disordered" evidence="12">
    <location>
        <begin position="950"/>
        <end position="1001"/>
    </location>
</feature>
<dbReference type="Gene3D" id="2.80.10.50">
    <property type="match status" value="1"/>
</dbReference>
<evidence type="ECO:0000256" key="9">
    <source>
        <dbReference type="ARBA" id="ARBA00023180"/>
    </source>
</evidence>
<dbReference type="InterPro" id="IPR041469">
    <property type="entry name" value="Subtilisin-like_FN3"/>
</dbReference>
<dbReference type="Gene3D" id="2.60.40.2310">
    <property type="match status" value="1"/>
</dbReference>
<dbReference type="InterPro" id="IPR003593">
    <property type="entry name" value="AAA+_ATPase"/>
</dbReference>
<dbReference type="InterPro" id="IPR054726">
    <property type="entry name" value="Ubiq_DUF569-assoc"/>
</dbReference>
<evidence type="ECO:0000256" key="12">
    <source>
        <dbReference type="SAM" id="MobiDB-lite"/>
    </source>
</evidence>
<dbReference type="CDD" id="cd19510">
    <property type="entry name" value="RecA-like_BCS1"/>
    <property type="match status" value="3"/>
</dbReference>
<evidence type="ECO:0000256" key="11">
    <source>
        <dbReference type="PROSITE-ProRule" id="PRU01240"/>
    </source>
</evidence>
<dbReference type="Pfam" id="PF00082">
    <property type="entry name" value="Peptidase_S8"/>
    <property type="match status" value="1"/>
</dbReference>
<feature type="compositionally biased region" description="Basic and acidic residues" evidence="12">
    <location>
        <begin position="325"/>
        <end position="335"/>
    </location>
</feature>
<feature type="region of interest" description="Disordered" evidence="12">
    <location>
        <begin position="314"/>
        <end position="335"/>
    </location>
</feature>
<organism evidence="15 16">
    <name type="scientific">Brassica napus</name>
    <name type="common">Rape</name>
    <dbReference type="NCBI Taxonomy" id="3708"/>
    <lineage>
        <taxon>Eukaryota</taxon>
        <taxon>Viridiplantae</taxon>
        <taxon>Streptophyta</taxon>
        <taxon>Embryophyta</taxon>
        <taxon>Tracheophyta</taxon>
        <taxon>Spermatophyta</taxon>
        <taxon>Magnoliopsida</taxon>
        <taxon>eudicotyledons</taxon>
        <taxon>Gunneridae</taxon>
        <taxon>Pentapetalae</taxon>
        <taxon>rosids</taxon>
        <taxon>malvids</taxon>
        <taxon>Brassicales</taxon>
        <taxon>Brassicaceae</taxon>
        <taxon>Brassiceae</taxon>
        <taxon>Brassica</taxon>
    </lineage>
</organism>
<dbReference type="CDD" id="cd23340">
    <property type="entry name" value="beta-trefoil_FSCN_ACP-like"/>
    <property type="match status" value="1"/>
</dbReference>
<evidence type="ECO:0000256" key="3">
    <source>
        <dbReference type="ARBA" id="ARBA00011073"/>
    </source>
</evidence>
<dbReference type="InterPro" id="IPR058017">
    <property type="entry name" value="At3g28540-like_C"/>
</dbReference>
<dbReference type="PRINTS" id="PR00723">
    <property type="entry name" value="SUBTILISIN"/>
</dbReference>
<comment type="caution">
    <text evidence="15">The sequence shown here is derived from an EMBL/GenBank/DDBJ whole genome shotgun (WGS) entry which is preliminary data.</text>
</comment>
<feature type="domain" description="AAA+ ATPase" evidence="14">
    <location>
        <begin position="242"/>
        <end position="397"/>
    </location>
</feature>
<dbReference type="InterPro" id="IPR010259">
    <property type="entry name" value="S8pro/Inhibitor_I9"/>
</dbReference>
<keyword evidence="5 11" id="KW-0378">Hydrolase</keyword>
<keyword evidence="4 11" id="KW-0645">Protease</keyword>
<dbReference type="Pfam" id="PF02225">
    <property type="entry name" value="PA"/>
    <property type="match status" value="1"/>
</dbReference>